<name>A0A9W6MVV0_9HYPH</name>
<evidence type="ECO:0000313" key="10">
    <source>
        <dbReference type="Proteomes" id="UP001143372"/>
    </source>
</evidence>
<feature type="compositionally biased region" description="Basic and acidic residues" evidence="6">
    <location>
        <begin position="23"/>
        <end position="34"/>
    </location>
</feature>
<dbReference type="SUPFAM" id="SSF52743">
    <property type="entry name" value="Subtilisin-like"/>
    <property type="match status" value="1"/>
</dbReference>
<sequence length="524" mass="52755">MRLGAVLAAGLLLVAAPVGAQERPNEPGEHDPGRSHGGKKFTIPVEVVVPLVALGVLLIGAAVRAEARKPPRTTEPSRTPPPPVEVRSGADSAPPRKAKPKTAKAAGGRNGSNARSAGGDAGAPRGAAQADDPAVVVPGEVLFEVKAGVSDLDVTAIARRARLDRISSERFELTGSTIYRYRIRGDRSVAAVVAALRADPQIEAVQPNHVYSLSQEATSELSRTQYAVVKLRLKEAHASATGLNVPVAIIDSGADGTHPALKDAIVESFDPVGPPASAHPHGTAIAGLIAARGDLASPAPAARILAIRAFSGAKRPAKPGAEGTTMHILRGLDWASKQGAKIVNMSFAGPKDDKISQFIAAGVAKGQIFVAAAGNAGASSPPLYPAADPEVIAVTAVDDADKLLAVANRGPHLAVAAPGVDVVVAAPGGGYSYMSGTSMAAAEVSGVIALMVQANPSLTAAEARAALVKSAVDLGAPGVDPEFGAGQTDAKAAVDAVSAAPSVSASPQATPVSAPVETTISPRP</sequence>
<dbReference type="InterPro" id="IPR036852">
    <property type="entry name" value="Peptidase_S8/S53_dom_sf"/>
</dbReference>
<feature type="region of interest" description="Disordered" evidence="6">
    <location>
        <begin position="500"/>
        <end position="524"/>
    </location>
</feature>
<evidence type="ECO:0000259" key="8">
    <source>
        <dbReference type="Pfam" id="PF00082"/>
    </source>
</evidence>
<dbReference type="Pfam" id="PF00082">
    <property type="entry name" value="Peptidase_S8"/>
    <property type="match status" value="1"/>
</dbReference>
<evidence type="ECO:0000313" key="9">
    <source>
        <dbReference type="EMBL" id="GLK68187.1"/>
    </source>
</evidence>
<dbReference type="GO" id="GO:0004252">
    <property type="term" value="F:serine-type endopeptidase activity"/>
    <property type="evidence" value="ECO:0007669"/>
    <property type="project" value="UniProtKB-UniRule"/>
</dbReference>
<dbReference type="InterPro" id="IPR050131">
    <property type="entry name" value="Peptidase_S8_subtilisin-like"/>
</dbReference>
<dbReference type="PANTHER" id="PTHR43806">
    <property type="entry name" value="PEPTIDASE S8"/>
    <property type="match status" value="1"/>
</dbReference>
<feature type="active site" description="Charge relay system" evidence="5">
    <location>
        <position position="251"/>
    </location>
</feature>
<dbReference type="CDD" id="cd05561">
    <property type="entry name" value="Peptidases_S8_4"/>
    <property type="match status" value="1"/>
</dbReference>
<evidence type="ECO:0000256" key="4">
    <source>
        <dbReference type="ARBA" id="ARBA00022825"/>
    </source>
</evidence>
<accession>A0A9W6MVV0</accession>
<evidence type="ECO:0000256" key="7">
    <source>
        <dbReference type="SAM" id="SignalP"/>
    </source>
</evidence>
<dbReference type="InterPro" id="IPR015500">
    <property type="entry name" value="Peptidase_S8_subtilisin-rel"/>
</dbReference>
<comment type="similarity">
    <text evidence="1 5">Belongs to the peptidase S8 family.</text>
</comment>
<keyword evidence="3 5" id="KW-0378">Hydrolase</keyword>
<dbReference type="PRINTS" id="PR00723">
    <property type="entry name" value="SUBTILISIN"/>
</dbReference>
<dbReference type="AlphaFoldDB" id="A0A9W6MVV0"/>
<feature type="compositionally biased region" description="Low complexity" evidence="6">
    <location>
        <begin position="114"/>
        <end position="131"/>
    </location>
</feature>
<dbReference type="Gene3D" id="3.40.50.200">
    <property type="entry name" value="Peptidase S8/S53 domain"/>
    <property type="match status" value="1"/>
</dbReference>
<organism evidence="9 10">
    <name type="scientific">Hansschlegelia plantiphila</name>
    <dbReference type="NCBI Taxonomy" id="374655"/>
    <lineage>
        <taxon>Bacteria</taxon>
        <taxon>Pseudomonadati</taxon>
        <taxon>Pseudomonadota</taxon>
        <taxon>Alphaproteobacteria</taxon>
        <taxon>Hyphomicrobiales</taxon>
        <taxon>Methylopilaceae</taxon>
        <taxon>Hansschlegelia</taxon>
    </lineage>
</organism>
<protein>
    <recommendedName>
        <fullName evidence="8">Peptidase S8/S53 domain-containing protein</fullName>
    </recommendedName>
</protein>
<evidence type="ECO:0000256" key="1">
    <source>
        <dbReference type="ARBA" id="ARBA00011073"/>
    </source>
</evidence>
<dbReference type="PROSITE" id="PS00137">
    <property type="entry name" value="SUBTILASE_HIS"/>
    <property type="match status" value="1"/>
</dbReference>
<dbReference type="InterPro" id="IPR000209">
    <property type="entry name" value="Peptidase_S8/S53_dom"/>
</dbReference>
<dbReference type="PANTHER" id="PTHR43806:SF11">
    <property type="entry name" value="CEREVISIN-RELATED"/>
    <property type="match status" value="1"/>
</dbReference>
<reference evidence="9" key="2">
    <citation type="submission" date="2023-01" db="EMBL/GenBank/DDBJ databases">
        <authorList>
            <person name="Sun Q."/>
            <person name="Evtushenko L."/>
        </authorList>
    </citation>
    <scope>NUCLEOTIDE SEQUENCE</scope>
    <source>
        <strain evidence="9">VKM B-2347</strain>
    </source>
</reference>
<feature type="region of interest" description="Disordered" evidence="6">
    <location>
        <begin position="20"/>
        <end position="39"/>
    </location>
</feature>
<dbReference type="GO" id="GO:0006508">
    <property type="term" value="P:proteolysis"/>
    <property type="evidence" value="ECO:0007669"/>
    <property type="project" value="UniProtKB-KW"/>
</dbReference>
<dbReference type="EMBL" id="BSFI01000007">
    <property type="protein sequence ID" value="GLK68187.1"/>
    <property type="molecule type" value="Genomic_DNA"/>
</dbReference>
<feature type="chain" id="PRO_5040996979" description="Peptidase S8/S53 domain-containing protein" evidence="7">
    <location>
        <begin position="21"/>
        <end position="524"/>
    </location>
</feature>
<evidence type="ECO:0000256" key="2">
    <source>
        <dbReference type="ARBA" id="ARBA00022670"/>
    </source>
</evidence>
<comment type="caution">
    <text evidence="9">The sequence shown here is derived from an EMBL/GenBank/DDBJ whole genome shotgun (WGS) entry which is preliminary data.</text>
</comment>
<evidence type="ECO:0000256" key="3">
    <source>
        <dbReference type="ARBA" id="ARBA00022801"/>
    </source>
</evidence>
<feature type="active site" description="Charge relay system" evidence="5">
    <location>
        <position position="281"/>
    </location>
</feature>
<keyword evidence="7" id="KW-0732">Signal</keyword>
<feature type="signal peptide" evidence="7">
    <location>
        <begin position="1"/>
        <end position="20"/>
    </location>
</feature>
<feature type="region of interest" description="Disordered" evidence="6">
    <location>
        <begin position="67"/>
        <end position="131"/>
    </location>
</feature>
<evidence type="ECO:0000256" key="5">
    <source>
        <dbReference type="PROSITE-ProRule" id="PRU01240"/>
    </source>
</evidence>
<evidence type="ECO:0000256" key="6">
    <source>
        <dbReference type="SAM" id="MobiDB-lite"/>
    </source>
</evidence>
<proteinExistence type="inferred from homology"/>
<feature type="domain" description="Peptidase S8/S53" evidence="8">
    <location>
        <begin position="244"/>
        <end position="486"/>
    </location>
</feature>
<dbReference type="Proteomes" id="UP001143372">
    <property type="component" value="Unassembled WGS sequence"/>
</dbReference>
<keyword evidence="2 5" id="KW-0645">Protease</keyword>
<keyword evidence="10" id="KW-1185">Reference proteome</keyword>
<feature type="active site" description="Charge relay system" evidence="5">
    <location>
        <position position="438"/>
    </location>
</feature>
<dbReference type="PROSITE" id="PS51892">
    <property type="entry name" value="SUBTILASE"/>
    <property type="match status" value="1"/>
</dbReference>
<gene>
    <name evidence="9" type="ORF">GCM10008179_18250</name>
</gene>
<dbReference type="InterPro" id="IPR022398">
    <property type="entry name" value="Peptidase_S8_His-AS"/>
</dbReference>
<feature type="compositionally biased region" description="Low complexity" evidence="6">
    <location>
        <begin position="500"/>
        <end position="516"/>
    </location>
</feature>
<keyword evidence="4 5" id="KW-0720">Serine protease</keyword>
<reference evidence="9" key="1">
    <citation type="journal article" date="2014" name="Int. J. Syst. Evol. Microbiol.">
        <title>Complete genome sequence of Corynebacterium casei LMG S-19264T (=DSM 44701T), isolated from a smear-ripened cheese.</title>
        <authorList>
            <consortium name="US DOE Joint Genome Institute (JGI-PGF)"/>
            <person name="Walter F."/>
            <person name="Albersmeier A."/>
            <person name="Kalinowski J."/>
            <person name="Ruckert C."/>
        </authorList>
    </citation>
    <scope>NUCLEOTIDE SEQUENCE</scope>
    <source>
        <strain evidence="9">VKM B-2347</strain>
    </source>
</reference>